<evidence type="ECO:0000259" key="3">
    <source>
        <dbReference type="Pfam" id="PF00823"/>
    </source>
</evidence>
<dbReference type="InterPro" id="IPR000030">
    <property type="entry name" value="PPE_dom"/>
</dbReference>
<feature type="compositionally biased region" description="Basic and acidic residues" evidence="2">
    <location>
        <begin position="216"/>
        <end position="233"/>
    </location>
</feature>
<comment type="similarity">
    <text evidence="1">Belongs to the mycobacterial PPE family.</text>
</comment>
<feature type="domain" description="PPE" evidence="3">
    <location>
        <begin position="3"/>
        <end position="156"/>
    </location>
</feature>
<feature type="compositionally biased region" description="Polar residues" evidence="2">
    <location>
        <begin position="325"/>
        <end position="334"/>
    </location>
</feature>
<dbReference type="InterPro" id="IPR038332">
    <property type="entry name" value="PPE_sf"/>
</dbReference>
<feature type="region of interest" description="Disordered" evidence="2">
    <location>
        <begin position="79"/>
        <end position="107"/>
    </location>
</feature>
<feature type="compositionally biased region" description="Pro residues" evidence="2">
    <location>
        <begin position="176"/>
        <end position="187"/>
    </location>
</feature>
<feature type="region of interest" description="Disordered" evidence="2">
    <location>
        <begin position="156"/>
        <end position="352"/>
    </location>
</feature>
<proteinExistence type="inferred from homology"/>
<name>A0ABV5ZZV4_9PSEU</name>
<evidence type="ECO:0000256" key="2">
    <source>
        <dbReference type="SAM" id="MobiDB-lite"/>
    </source>
</evidence>
<dbReference type="Pfam" id="PF00823">
    <property type="entry name" value="PPE"/>
    <property type="match status" value="1"/>
</dbReference>
<protein>
    <submittedName>
        <fullName evidence="4">PPE domain-containing protein</fullName>
    </submittedName>
</protein>
<comment type="caution">
    <text evidence="4">The sequence shown here is derived from an EMBL/GenBank/DDBJ whole genome shotgun (WGS) entry which is preliminary data.</text>
</comment>
<reference evidence="4 5" key="1">
    <citation type="submission" date="2024-09" db="EMBL/GenBank/DDBJ databases">
        <authorList>
            <person name="Sun Q."/>
            <person name="Mori K."/>
        </authorList>
    </citation>
    <scope>NUCLEOTIDE SEQUENCE [LARGE SCALE GENOMIC DNA]</scope>
    <source>
        <strain evidence="4 5">TBRC 7907</strain>
    </source>
</reference>
<accession>A0ABV5ZZV4</accession>
<dbReference type="EMBL" id="JBHLZU010000018">
    <property type="protein sequence ID" value="MFB9906440.1"/>
    <property type="molecule type" value="Genomic_DNA"/>
</dbReference>
<keyword evidence="5" id="KW-1185">Reference proteome</keyword>
<dbReference type="Gene3D" id="1.20.1260.20">
    <property type="entry name" value="PPE superfamily"/>
    <property type="match status" value="1"/>
</dbReference>
<feature type="compositionally biased region" description="Basic and acidic residues" evidence="2">
    <location>
        <begin position="80"/>
        <end position="105"/>
    </location>
</feature>
<sequence length="366" mass="37908">MAIPHEQLYKDIRSGFGVAAAEPSRAFYHKLFREYVDARDDLAKGLQALGAAWGGLAADNARASIGRFGPWSEVASSSAIDRRNATERQSSHYTRARDSMPEPKRVTAMPDNTVIRGLANFFGITTDRQVQEKAAHEAHVRAVEVMRSYARSSQETTSGFPVFAPPPQIGIEVPDAPAPAPTPPIGGTPPVRHPKGGRIDDSGRSTSHQQDGGVVDQHRRDPGQSDPVRRGDVEQQGFRPSPTDPVPLPSPRDGGVGGGGYSGSGVGGFAGGVAGLGGRLGGSGGGGGGAVRGGQPGTGAGRGSGAAAPIAPSTARNVAGKPGQSFMQPALPSSQREEDGEHKRKYSVTDDLVGELPKVAPPVIGE</sequence>
<evidence type="ECO:0000256" key="1">
    <source>
        <dbReference type="ARBA" id="ARBA00010652"/>
    </source>
</evidence>
<evidence type="ECO:0000313" key="5">
    <source>
        <dbReference type="Proteomes" id="UP001589693"/>
    </source>
</evidence>
<dbReference type="SUPFAM" id="SSF140459">
    <property type="entry name" value="PE/PPE dimer-like"/>
    <property type="match status" value="1"/>
</dbReference>
<organism evidence="4 5">
    <name type="scientific">Allokutzneria oryzae</name>
    <dbReference type="NCBI Taxonomy" id="1378989"/>
    <lineage>
        <taxon>Bacteria</taxon>
        <taxon>Bacillati</taxon>
        <taxon>Actinomycetota</taxon>
        <taxon>Actinomycetes</taxon>
        <taxon>Pseudonocardiales</taxon>
        <taxon>Pseudonocardiaceae</taxon>
        <taxon>Allokutzneria</taxon>
    </lineage>
</organism>
<dbReference type="Proteomes" id="UP001589693">
    <property type="component" value="Unassembled WGS sequence"/>
</dbReference>
<feature type="compositionally biased region" description="Gly residues" evidence="2">
    <location>
        <begin position="254"/>
        <end position="304"/>
    </location>
</feature>
<evidence type="ECO:0000313" key="4">
    <source>
        <dbReference type="EMBL" id="MFB9906440.1"/>
    </source>
</evidence>
<dbReference type="RefSeq" id="WP_377854761.1">
    <property type="nucleotide sequence ID" value="NZ_JBHLZU010000018.1"/>
</dbReference>
<gene>
    <name evidence="4" type="ORF">ACFFQA_21110</name>
</gene>